<feature type="compositionally biased region" description="Basic and acidic residues" evidence="1">
    <location>
        <begin position="28"/>
        <end position="39"/>
    </location>
</feature>
<evidence type="ECO:0000313" key="3">
    <source>
        <dbReference type="Proteomes" id="UP000054567"/>
    </source>
</evidence>
<name>A0A0J6FJP4_COCPO</name>
<organism evidence="2 3">
    <name type="scientific">Coccidioides posadasii RMSCC 3488</name>
    <dbReference type="NCBI Taxonomy" id="454284"/>
    <lineage>
        <taxon>Eukaryota</taxon>
        <taxon>Fungi</taxon>
        <taxon>Dikarya</taxon>
        <taxon>Ascomycota</taxon>
        <taxon>Pezizomycotina</taxon>
        <taxon>Eurotiomycetes</taxon>
        <taxon>Eurotiomycetidae</taxon>
        <taxon>Onygenales</taxon>
        <taxon>Onygenaceae</taxon>
        <taxon>Coccidioides</taxon>
    </lineage>
</organism>
<dbReference type="VEuPathDB" id="FungiDB:CPAG_05915"/>
<reference evidence="2 3" key="1">
    <citation type="submission" date="2007-06" db="EMBL/GenBank/DDBJ databases">
        <title>The Genome Sequence of Coccidioides posadasii RMSCC_3488.</title>
        <authorList>
            <consortium name="Coccidioides Genome Resources Consortium"/>
            <consortium name="The Broad Institute Genome Sequencing Platform"/>
            <person name="Henn M.R."/>
            <person name="Sykes S."/>
            <person name="Young S."/>
            <person name="Jaffe D."/>
            <person name="Berlin A."/>
            <person name="Alvarez P."/>
            <person name="Butler J."/>
            <person name="Gnerre S."/>
            <person name="Grabherr M."/>
            <person name="Mauceli E."/>
            <person name="Brockman W."/>
            <person name="Kodira C."/>
            <person name="Alvarado L."/>
            <person name="Zeng Q."/>
            <person name="Crawford M."/>
            <person name="Antoine C."/>
            <person name="Devon K."/>
            <person name="Galgiani J."/>
            <person name="Orsborn K."/>
            <person name="Lewis M.L."/>
            <person name="Nusbaum C."/>
            <person name="Galagan J."/>
            <person name="Birren B."/>
        </authorList>
    </citation>
    <scope>NUCLEOTIDE SEQUENCE [LARGE SCALE GENOMIC DNA]</scope>
    <source>
        <strain evidence="2 3">RMSCC 3488</strain>
    </source>
</reference>
<protein>
    <submittedName>
        <fullName evidence="2">Uncharacterized protein</fullName>
    </submittedName>
</protein>
<accession>A0A0J6FJP4</accession>
<gene>
    <name evidence="2" type="ORF">CPAG_05915</name>
</gene>
<reference evidence="3" key="2">
    <citation type="journal article" date="2009" name="Genome Res.">
        <title>Comparative genomic analyses of the human fungal pathogens Coccidioides and their relatives.</title>
        <authorList>
            <person name="Sharpton T.J."/>
            <person name="Stajich J.E."/>
            <person name="Rounsley S.D."/>
            <person name="Gardner M.J."/>
            <person name="Wortman J.R."/>
            <person name="Jordar V.S."/>
            <person name="Maiti R."/>
            <person name="Kodira C.D."/>
            <person name="Neafsey D.E."/>
            <person name="Zeng Q."/>
            <person name="Hung C.-Y."/>
            <person name="McMahan C."/>
            <person name="Muszewska A."/>
            <person name="Grynberg M."/>
            <person name="Mandel M.A."/>
            <person name="Kellner E.M."/>
            <person name="Barker B.M."/>
            <person name="Galgiani J.N."/>
            <person name="Orbach M.J."/>
            <person name="Kirkland T.N."/>
            <person name="Cole G.T."/>
            <person name="Henn M.R."/>
            <person name="Birren B.W."/>
            <person name="Taylor J.W."/>
        </authorList>
    </citation>
    <scope>NUCLEOTIDE SEQUENCE [LARGE SCALE GENOMIC DNA]</scope>
    <source>
        <strain evidence="3">RMSCC 3488</strain>
    </source>
</reference>
<evidence type="ECO:0000313" key="2">
    <source>
        <dbReference type="EMBL" id="KMM69600.1"/>
    </source>
</evidence>
<dbReference type="EMBL" id="DS268111">
    <property type="protein sequence ID" value="KMM69600.1"/>
    <property type="molecule type" value="Genomic_DNA"/>
</dbReference>
<proteinExistence type="predicted"/>
<reference evidence="3" key="3">
    <citation type="journal article" date="2010" name="Genome Res.">
        <title>Population genomic sequencing of Coccidioides fungi reveals recent hybridization and transposon control.</title>
        <authorList>
            <person name="Neafsey D.E."/>
            <person name="Barker B.M."/>
            <person name="Sharpton T.J."/>
            <person name="Stajich J.E."/>
            <person name="Park D.J."/>
            <person name="Whiston E."/>
            <person name="Hung C.-Y."/>
            <person name="McMahan C."/>
            <person name="White J."/>
            <person name="Sykes S."/>
            <person name="Heiman D."/>
            <person name="Young S."/>
            <person name="Zeng Q."/>
            <person name="Abouelleil A."/>
            <person name="Aftuck L."/>
            <person name="Bessette D."/>
            <person name="Brown A."/>
            <person name="FitzGerald M."/>
            <person name="Lui A."/>
            <person name="Macdonald J.P."/>
            <person name="Priest M."/>
            <person name="Orbach M.J."/>
            <person name="Galgiani J.N."/>
            <person name="Kirkland T.N."/>
            <person name="Cole G.T."/>
            <person name="Birren B.W."/>
            <person name="Henn M.R."/>
            <person name="Taylor J.W."/>
            <person name="Rounsley S.D."/>
        </authorList>
    </citation>
    <scope>NUCLEOTIDE SEQUENCE [LARGE SCALE GENOMIC DNA]</scope>
    <source>
        <strain evidence="3">RMSCC 3488</strain>
    </source>
</reference>
<evidence type="ECO:0000256" key="1">
    <source>
        <dbReference type="SAM" id="MobiDB-lite"/>
    </source>
</evidence>
<sequence>MAAGAEITQQYQFIPIPANKFRPQNNSESKRRPSERHYDGSFDREAIYEYFGNRVMKGHNTLDGHPVAIKFKTVGLFLAVKRRT</sequence>
<dbReference type="Proteomes" id="UP000054567">
    <property type="component" value="Unassembled WGS sequence"/>
</dbReference>
<feature type="region of interest" description="Disordered" evidence="1">
    <location>
        <begin position="18"/>
        <end position="39"/>
    </location>
</feature>
<dbReference type="AlphaFoldDB" id="A0A0J6FJP4"/>